<accession>A0A0F9AU48</accession>
<dbReference type="EMBL" id="LAZR01052898">
    <property type="protein sequence ID" value="KKK81939.1"/>
    <property type="molecule type" value="Genomic_DNA"/>
</dbReference>
<gene>
    <name evidence="1" type="ORF">LCGC14_2808380</name>
</gene>
<protein>
    <recommendedName>
        <fullName evidence="2">Terminase small subunit</fullName>
    </recommendedName>
</protein>
<reference evidence="1" key="1">
    <citation type="journal article" date="2015" name="Nature">
        <title>Complex archaea that bridge the gap between prokaryotes and eukaryotes.</title>
        <authorList>
            <person name="Spang A."/>
            <person name="Saw J.H."/>
            <person name="Jorgensen S.L."/>
            <person name="Zaremba-Niedzwiedzka K."/>
            <person name="Martijn J."/>
            <person name="Lind A.E."/>
            <person name="van Eijk R."/>
            <person name="Schleper C."/>
            <person name="Guy L."/>
            <person name="Ettema T.J."/>
        </authorList>
    </citation>
    <scope>NUCLEOTIDE SEQUENCE</scope>
</reference>
<organism evidence="1">
    <name type="scientific">marine sediment metagenome</name>
    <dbReference type="NCBI Taxonomy" id="412755"/>
    <lineage>
        <taxon>unclassified sequences</taxon>
        <taxon>metagenomes</taxon>
        <taxon>ecological metagenomes</taxon>
    </lineage>
</organism>
<proteinExistence type="predicted"/>
<evidence type="ECO:0000313" key="1">
    <source>
        <dbReference type="EMBL" id="KKK81939.1"/>
    </source>
</evidence>
<evidence type="ECO:0008006" key="2">
    <source>
        <dbReference type="Google" id="ProtNLM"/>
    </source>
</evidence>
<comment type="caution">
    <text evidence="1">The sequence shown here is derived from an EMBL/GenBank/DDBJ whole genome shotgun (WGS) entry which is preliminary data.</text>
</comment>
<sequence length="153" mass="16662">MPSIKDESTVKAIAREFVSNGRNKTEALRTIGYKDSYCDTNGIGVVYSNIRVIEAIAVLDVENGAKLEITRELVVKEAWAIVADPTSTKTEITRALALVSDVQGFKREAAPNKEKEAALAARMTDEDRELAGIAALVRTEQEARRGLKLAEVG</sequence>
<name>A0A0F9AU48_9ZZZZ</name>
<dbReference type="AlphaFoldDB" id="A0A0F9AU48"/>